<sequence>MFSRNHSRQQRGGWGYAKRVPINMINEWNRRGSNYSEHFYSSISYFVFLLIFHVEYASLSQFFIVNQRSFFIFRGDETAMIVTTDKSESQPRPVTTFFFAHQFSKNLSAQFKETCTKKVFSILFYA</sequence>
<gene>
    <name evidence="3" type="ORF">BECKTC1821D_GA0114238_11032</name>
    <name evidence="2" type="ORF">BECKTC1821E_GA0114239_10912</name>
    <name evidence="4" type="ORF">BECKTC1821F_GA0114240_108112</name>
</gene>
<keyword evidence="1" id="KW-0812">Transmembrane</keyword>
<evidence type="ECO:0000313" key="4">
    <source>
        <dbReference type="EMBL" id="VFK62869.1"/>
    </source>
</evidence>
<evidence type="ECO:0000313" key="2">
    <source>
        <dbReference type="EMBL" id="VFK47685.1"/>
    </source>
</evidence>
<name>A0A450Z9E4_9GAMM</name>
<dbReference type="EMBL" id="CAADFW010000081">
    <property type="protein sequence ID" value="VFK62869.1"/>
    <property type="molecule type" value="Genomic_DNA"/>
</dbReference>
<protein>
    <submittedName>
        <fullName evidence="3">Uncharacterized protein</fullName>
    </submittedName>
</protein>
<evidence type="ECO:0000313" key="3">
    <source>
        <dbReference type="EMBL" id="VFK50416.1"/>
    </source>
</evidence>
<organism evidence="3">
    <name type="scientific">Candidatus Kentrum sp. TC</name>
    <dbReference type="NCBI Taxonomy" id="2126339"/>
    <lineage>
        <taxon>Bacteria</taxon>
        <taxon>Pseudomonadati</taxon>
        <taxon>Pseudomonadota</taxon>
        <taxon>Gammaproteobacteria</taxon>
        <taxon>Candidatus Kentrum</taxon>
    </lineage>
</organism>
<reference evidence="3" key="1">
    <citation type="submission" date="2019-02" db="EMBL/GenBank/DDBJ databases">
        <authorList>
            <person name="Gruber-Vodicka R. H."/>
            <person name="Seah K. B. B."/>
        </authorList>
    </citation>
    <scope>NUCLEOTIDE SEQUENCE</scope>
    <source>
        <strain evidence="3">BECK_BZ123</strain>
        <strain evidence="2">BECK_BZ125</strain>
        <strain evidence="4">BECK_BZ126</strain>
    </source>
</reference>
<feature type="transmembrane region" description="Helical" evidence="1">
    <location>
        <begin position="43"/>
        <end position="65"/>
    </location>
</feature>
<dbReference type="AlphaFoldDB" id="A0A450Z9E4"/>
<dbReference type="EMBL" id="CAADFS010000103">
    <property type="protein sequence ID" value="VFK50416.1"/>
    <property type="molecule type" value="Genomic_DNA"/>
</dbReference>
<keyword evidence="1" id="KW-1133">Transmembrane helix</keyword>
<dbReference type="EMBL" id="CAADFT010000091">
    <property type="protein sequence ID" value="VFK47685.1"/>
    <property type="molecule type" value="Genomic_DNA"/>
</dbReference>
<accession>A0A450Z9E4</accession>
<keyword evidence="1" id="KW-0472">Membrane</keyword>
<proteinExistence type="predicted"/>
<evidence type="ECO:0000256" key="1">
    <source>
        <dbReference type="SAM" id="Phobius"/>
    </source>
</evidence>